<feature type="region of interest" description="Disordered" evidence="1">
    <location>
        <begin position="88"/>
        <end position="107"/>
    </location>
</feature>
<dbReference type="AlphaFoldDB" id="A0AAN4Z8B5"/>
<name>A0AAN4Z8B5_9BILA</name>
<accession>A0AAN4Z8B5</accession>
<feature type="non-terminal residue" evidence="2">
    <location>
        <position position="162"/>
    </location>
</feature>
<evidence type="ECO:0000313" key="2">
    <source>
        <dbReference type="EMBL" id="GMR33025.1"/>
    </source>
</evidence>
<dbReference type="EMBL" id="BTRK01000001">
    <property type="protein sequence ID" value="GMR33025.1"/>
    <property type="molecule type" value="Genomic_DNA"/>
</dbReference>
<dbReference type="Proteomes" id="UP001328107">
    <property type="component" value="Unassembled WGS sequence"/>
</dbReference>
<sequence>MSFFTSFRLLKTDWSWVEVDSAFCSQELMLLRMDFSEDFNSEICLLYPFTENSVSFCFSINFSNFESFRSHLELSAEVPFSSKPHFSPVPQPSSLSQSSSSRFENSPGRILSCSRARSLFEGDRRVTRAGMQLDSAVHLSSRSQQIFLCSAFRCMSFAEIRL</sequence>
<protein>
    <submittedName>
        <fullName evidence="2">Uncharacterized protein</fullName>
    </submittedName>
</protein>
<comment type="caution">
    <text evidence="2">The sequence shown here is derived from an EMBL/GenBank/DDBJ whole genome shotgun (WGS) entry which is preliminary data.</text>
</comment>
<gene>
    <name evidence="2" type="ORF">PMAYCL1PPCAC_03220</name>
</gene>
<evidence type="ECO:0000313" key="3">
    <source>
        <dbReference type="Proteomes" id="UP001328107"/>
    </source>
</evidence>
<keyword evidence="3" id="KW-1185">Reference proteome</keyword>
<reference evidence="3" key="1">
    <citation type="submission" date="2022-10" db="EMBL/GenBank/DDBJ databases">
        <title>Genome assembly of Pristionchus species.</title>
        <authorList>
            <person name="Yoshida K."/>
            <person name="Sommer R.J."/>
        </authorList>
    </citation>
    <scope>NUCLEOTIDE SEQUENCE [LARGE SCALE GENOMIC DNA]</scope>
    <source>
        <strain evidence="3">RS5460</strain>
    </source>
</reference>
<feature type="compositionally biased region" description="Low complexity" evidence="1">
    <location>
        <begin position="92"/>
        <end position="101"/>
    </location>
</feature>
<evidence type="ECO:0000256" key="1">
    <source>
        <dbReference type="SAM" id="MobiDB-lite"/>
    </source>
</evidence>
<proteinExistence type="predicted"/>
<organism evidence="2 3">
    <name type="scientific">Pristionchus mayeri</name>
    <dbReference type="NCBI Taxonomy" id="1317129"/>
    <lineage>
        <taxon>Eukaryota</taxon>
        <taxon>Metazoa</taxon>
        <taxon>Ecdysozoa</taxon>
        <taxon>Nematoda</taxon>
        <taxon>Chromadorea</taxon>
        <taxon>Rhabditida</taxon>
        <taxon>Rhabditina</taxon>
        <taxon>Diplogasteromorpha</taxon>
        <taxon>Diplogasteroidea</taxon>
        <taxon>Neodiplogasteridae</taxon>
        <taxon>Pristionchus</taxon>
    </lineage>
</organism>